<feature type="compositionally biased region" description="Basic residues" evidence="9">
    <location>
        <begin position="660"/>
        <end position="669"/>
    </location>
</feature>
<dbReference type="GO" id="GO:0000398">
    <property type="term" value="P:mRNA splicing, via spliceosome"/>
    <property type="evidence" value="ECO:0007669"/>
    <property type="project" value="InterPro"/>
</dbReference>
<feature type="compositionally biased region" description="Basic residues" evidence="9">
    <location>
        <begin position="192"/>
        <end position="206"/>
    </location>
</feature>
<dbReference type="FunFam" id="3.30.70.330:FF:000318">
    <property type="entry name" value="Zinc finger CCCH domain-containing protein 5"/>
    <property type="match status" value="1"/>
</dbReference>
<keyword evidence="3 8" id="KW-0863">Zinc-finger</keyword>
<feature type="region of interest" description="Disordered" evidence="9">
    <location>
        <begin position="326"/>
        <end position="353"/>
    </location>
</feature>
<dbReference type="InterPro" id="IPR035979">
    <property type="entry name" value="RBD_domain_sf"/>
</dbReference>
<evidence type="ECO:0000313" key="12">
    <source>
        <dbReference type="Proteomes" id="UP000515211"/>
    </source>
</evidence>
<dbReference type="GeneID" id="107459497"/>
<dbReference type="PROSITE" id="PS50102">
    <property type="entry name" value="RRM"/>
    <property type="match status" value="1"/>
</dbReference>
<name>A0A9C6WK35_ARADU</name>
<feature type="compositionally biased region" description="Basic and acidic residues" evidence="9">
    <location>
        <begin position="647"/>
        <end position="659"/>
    </location>
</feature>
<dbReference type="CDD" id="cd12540">
    <property type="entry name" value="RRM_U2AFBPL"/>
    <property type="match status" value="1"/>
</dbReference>
<evidence type="ECO:0000256" key="1">
    <source>
        <dbReference type="ARBA" id="ARBA00022723"/>
    </source>
</evidence>
<evidence type="ECO:0000256" key="5">
    <source>
        <dbReference type="ARBA" id="ARBA00022884"/>
    </source>
</evidence>
<feature type="compositionally biased region" description="Basic residues" evidence="9">
    <location>
        <begin position="703"/>
        <end position="714"/>
    </location>
</feature>
<feature type="compositionally biased region" description="Basic residues" evidence="9">
    <location>
        <begin position="830"/>
        <end position="841"/>
    </location>
</feature>
<evidence type="ECO:0000256" key="6">
    <source>
        <dbReference type="ARBA" id="ARBA00023125"/>
    </source>
</evidence>
<feature type="compositionally biased region" description="Basic and acidic residues" evidence="9">
    <location>
        <begin position="715"/>
        <end position="726"/>
    </location>
</feature>
<dbReference type="InterPro" id="IPR000571">
    <property type="entry name" value="Znf_CCCH"/>
</dbReference>
<feature type="domain" description="C3H1-type" evidence="11">
    <location>
        <begin position="507"/>
        <end position="537"/>
    </location>
</feature>
<dbReference type="SMART" id="SM00356">
    <property type="entry name" value="ZnF_C3H1"/>
    <property type="match status" value="2"/>
</dbReference>
<dbReference type="AlphaFoldDB" id="A0A9C6WK35"/>
<feature type="compositionally biased region" description="Basic and acidic residues" evidence="9">
    <location>
        <begin position="618"/>
        <end position="628"/>
    </location>
</feature>
<dbReference type="GO" id="GO:0008270">
    <property type="term" value="F:zinc ion binding"/>
    <property type="evidence" value="ECO:0007669"/>
    <property type="project" value="UniProtKB-KW"/>
</dbReference>
<dbReference type="GO" id="GO:0089701">
    <property type="term" value="C:U2AF complex"/>
    <property type="evidence" value="ECO:0007669"/>
    <property type="project" value="InterPro"/>
</dbReference>
<feature type="region of interest" description="Disordered" evidence="9">
    <location>
        <begin position="581"/>
        <end position="848"/>
    </location>
</feature>
<keyword evidence="12" id="KW-1185">Reference proteome</keyword>
<dbReference type="PROSITE" id="PS50103">
    <property type="entry name" value="ZF_C3H1"/>
    <property type="match status" value="2"/>
</dbReference>
<reference evidence="13" key="2">
    <citation type="submission" date="2025-08" db="UniProtKB">
        <authorList>
            <consortium name="RefSeq"/>
        </authorList>
    </citation>
    <scope>IDENTIFICATION</scope>
    <source>
        <tissue evidence="13">Whole plant</tissue>
    </source>
</reference>
<keyword evidence="1 8" id="KW-0479">Metal-binding</keyword>
<evidence type="ECO:0000256" key="8">
    <source>
        <dbReference type="PROSITE-ProRule" id="PRU00723"/>
    </source>
</evidence>
<feature type="zinc finger region" description="C3H1-type" evidence="8">
    <location>
        <begin position="373"/>
        <end position="401"/>
    </location>
</feature>
<protein>
    <submittedName>
        <fullName evidence="13">Zinc finger CCCH domain-containing protein 5</fullName>
    </submittedName>
</protein>
<feature type="compositionally biased region" description="Basic and acidic residues" evidence="9">
    <location>
        <begin position="736"/>
        <end position="764"/>
    </location>
</feature>
<feature type="domain" description="C3H1-type" evidence="11">
    <location>
        <begin position="373"/>
        <end position="401"/>
    </location>
</feature>
<dbReference type="SMART" id="SM00361">
    <property type="entry name" value="RRM_1"/>
    <property type="match status" value="1"/>
</dbReference>
<dbReference type="Pfam" id="PF00076">
    <property type="entry name" value="RRM_1"/>
    <property type="match status" value="1"/>
</dbReference>
<evidence type="ECO:0000259" key="11">
    <source>
        <dbReference type="PROSITE" id="PS50103"/>
    </source>
</evidence>
<keyword evidence="5 7" id="KW-0694">RNA-binding</keyword>
<keyword evidence="6" id="KW-0238">DNA-binding</keyword>
<dbReference type="InterPro" id="IPR000504">
    <property type="entry name" value="RRM_dom"/>
</dbReference>
<feature type="zinc finger region" description="C3H1-type" evidence="8">
    <location>
        <begin position="507"/>
        <end position="537"/>
    </location>
</feature>
<feature type="domain" description="RRM" evidence="10">
    <location>
        <begin position="405"/>
        <end position="505"/>
    </location>
</feature>
<dbReference type="InterPro" id="IPR009145">
    <property type="entry name" value="U2AF_small"/>
</dbReference>
<feature type="compositionally biased region" description="Basic and acidic residues" evidence="9">
    <location>
        <begin position="802"/>
        <end position="829"/>
    </location>
</feature>
<dbReference type="InterPro" id="IPR012677">
    <property type="entry name" value="Nucleotide-bd_a/b_plait_sf"/>
</dbReference>
<dbReference type="SUPFAM" id="SSF54928">
    <property type="entry name" value="RNA-binding domain, RBD"/>
    <property type="match status" value="1"/>
</dbReference>
<evidence type="ECO:0000259" key="10">
    <source>
        <dbReference type="PROSITE" id="PS50102"/>
    </source>
</evidence>
<dbReference type="PRINTS" id="PR01848">
    <property type="entry name" value="U2AUXFACTOR"/>
</dbReference>
<dbReference type="GO" id="GO:0003677">
    <property type="term" value="F:DNA binding"/>
    <property type="evidence" value="ECO:0007669"/>
    <property type="project" value="UniProtKB-KW"/>
</dbReference>
<feature type="region of interest" description="Disordered" evidence="9">
    <location>
        <begin position="176"/>
        <end position="206"/>
    </location>
</feature>
<dbReference type="Pfam" id="PF00642">
    <property type="entry name" value="zf-CCCH"/>
    <property type="match status" value="2"/>
</dbReference>
<feature type="compositionally biased region" description="Basic and acidic residues" evidence="9">
    <location>
        <begin position="670"/>
        <end position="682"/>
    </location>
</feature>
<dbReference type="InterPro" id="IPR003954">
    <property type="entry name" value="RRM_euk-type"/>
</dbReference>
<evidence type="ECO:0000256" key="4">
    <source>
        <dbReference type="ARBA" id="ARBA00022833"/>
    </source>
</evidence>
<evidence type="ECO:0000256" key="3">
    <source>
        <dbReference type="ARBA" id="ARBA00022771"/>
    </source>
</evidence>
<keyword evidence="2" id="KW-0677">Repeat</keyword>
<evidence type="ECO:0000313" key="13">
    <source>
        <dbReference type="RefSeq" id="XP_052107615.1"/>
    </source>
</evidence>
<feature type="compositionally biased region" description="Basic and acidic residues" evidence="9">
    <location>
        <begin position="326"/>
        <end position="340"/>
    </location>
</feature>
<dbReference type="Proteomes" id="UP000515211">
    <property type="component" value="Chromosome 7"/>
</dbReference>
<dbReference type="GO" id="GO:0003723">
    <property type="term" value="F:RNA binding"/>
    <property type="evidence" value="ECO:0007669"/>
    <property type="project" value="UniProtKB-UniRule"/>
</dbReference>
<keyword evidence="4 8" id="KW-0862">Zinc</keyword>
<sequence length="848" mass="98582">MAGVWRYKGRICVPNVGDLRRDVLIEAHRSGFSIHLGAIKIYQDIKQSPPIVAAVRRSGRLLPPSVALKNYRLRALGPLAGSSASCARISPLSSVLGCSRLPPPVSARAVRVGCLCSILPPSVTRVSSQSLASRGSPVSSPAAEATRGVVSCFVAFRGVVADSPSTVVLTEAAKMKENKGEEEEEKKEMSRKEKRKALKKMKRKQIRKEIAVKEREKEEARINDPDEKRRMQLLEQQEAERMESDRKLFEERERAWMELQQRIQQQQEQQQQQIDLLEESQSARNDNGSDNDDDQWEYVEEGPPEIIWQGNEIILKRNKVRVRISNKETKQNQHADDADRPTSNPLPPESHSNSFAQQVLENVAQQVPNFGTEQDKAHCPFHLKTGACRFGQRCSRVHFYPDKSCTLLMKNMYNGPGLAWEQDEGLEYTDEEVERCFEEFYDDVHTEFQKFGEIVNFKVCKNGAFHLRGNVYVQYKHLDSALLAYNTVNGRYFAGKQVSCNFVSLTRWKVAICGEYMKSGYKTCSHGTACNFIHCFRNPGGDYEWADSDRPPPKYWVKKMIALFGYSDDYEALGERENLSLQKNTGEMSRSDSFRYHSSRSRSRERDQLKSYSSRRKHGDERRQRTPDEAWNAHSKENKHKTLVSESNREWLEKDENRESHHKHYRKSSLHSDKDDSRRSHDEDFDTDLTITGKDDEVEHGKERRHCKKRKRDRRDRIYESESEHHTSRRKSSRQHSRDNRTGEAESNKDLFDQGDLEPHDSSRKNLRHRRFNHREDNKDYDSEHDEVDGDWSRRERHRRSGYREDIKDHENECDEVDRGWSRWDGDGRSHHKKKCSRHHHSPDVGLQ</sequence>
<evidence type="ECO:0000256" key="9">
    <source>
        <dbReference type="SAM" id="MobiDB-lite"/>
    </source>
</evidence>
<dbReference type="RefSeq" id="XP_052107615.1">
    <property type="nucleotide sequence ID" value="XM_052251655.1"/>
</dbReference>
<accession>A0A9C6WK35</accession>
<dbReference type="KEGG" id="adu:107459497"/>
<dbReference type="PANTHER" id="PTHR12620">
    <property type="entry name" value="U2 SNRNP AUXILIARY FACTOR, SMALL SUBUNIT"/>
    <property type="match status" value="1"/>
</dbReference>
<evidence type="ECO:0000256" key="2">
    <source>
        <dbReference type="ARBA" id="ARBA00022737"/>
    </source>
</evidence>
<reference evidence="12" key="1">
    <citation type="journal article" date="2016" name="Nat. Genet.">
        <title>The genome sequences of Arachis duranensis and Arachis ipaensis, the diploid ancestors of cultivated peanut.</title>
        <authorList>
            <person name="Bertioli D.J."/>
            <person name="Cannon S.B."/>
            <person name="Froenicke L."/>
            <person name="Huang G."/>
            <person name="Farmer A.D."/>
            <person name="Cannon E.K."/>
            <person name="Liu X."/>
            <person name="Gao D."/>
            <person name="Clevenger J."/>
            <person name="Dash S."/>
            <person name="Ren L."/>
            <person name="Moretzsohn M.C."/>
            <person name="Shirasawa K."/>
            <person name="Huang W."/>
            <person name="Vidigal B."/>
            <person name="Abernathy B."/>
            <person name="Chu Y."/>
            <person name="Niederhuth C.E."/>
            <person name="Umale P."/>
            <person name="Araujo A.C."/>
            <person name="Kozik A."/>
            <person name="Kim K.D."/>
            <person name="Burow M.D."/>
            <person name="Varshney R.K."/>
            <person name="Wang X."/>
            <person name="Zhang X."/>
            <person name="Barkley N."/>
            <person name="Guimaraes P.M."/>
            <person name="Isobe S."/>
            <person name="Guo B."/>
            <person name="Liao B."/>
            <person name="Stalker H.T."/>
            <person name="Schmitz R.J."/>
            <person name="Scheffler B.E."/>
            <person name="Leal-Bertioli S.C."/>
            <person name="Xun X."/>
            <person name="Jackson S.A."/>
            <person name="Michelmore R."/>
            <person name="Ozias-Akins P."/>
        </authorList>
    </citation>
    <scope>NUCLEOTIDE SEQUENCE [LARGE SCALE GENOMIC DNA]</scope>
    <source>
        <strain evidence="12">cv. V14167</strain>
    </source>
</reference>
<feature type="compositionally biased region" description="Basic and acidic residues" evidence="9">
    <location>
        <begin position="693"/>
        <end position="702"/>
    </location>
</feature>
<organism evidence="12 13">
    <name type="scientific">Arachis duranensis</name>
    <name type="common">Wild peanut</name>
    <dbReference type="NCBI Taxonomy" id="130453"/>
    <lineage>
        <taxon>Eukaryota</taxon>
        <taxon>Viridiplantae</taxon>
        <taxon>Streptophyta</taxon>
        <taxon>Embryophyta</taxon>
        <taxon>Tracheophyta</taxon>
        <taxon>Spermatophyta</taxon>
        <taxon>Magnoliopsida</taxon>
        <taxon>eudicotyledons</taxon>
        <taxon>Gunneridae</taxon>
        <taxon>Pentapetalae</taxon>
        <taxon>rosids</taxon>
        <taxon>fabids</taxon>
        <taxon>Fabales</taxon>
        <taxon>Fabaceae</taxon>
        <taxon>Papilionoideae</taxon>
        <taxon>50 kb inversion clade</taxon>
        <taxon>dalbergioids sensu lato</taxon>
        <taxon>Dalbergieae</taxon>
        <taxon>Pterocarpus clade</taxon>
        <taxon>Arachis</taxon>
    </lineage>
</organism>
<proteinExistence type="predicted"/>
<dbReference type="Gene3D" id="3.30.70.330">
    <property type="match status" value="1"/>
</dbReference>
<gene>
    <name evidence="13" type="primary">LOC107459497</name>
</gene>
<evidence type="ECO:0000256" key="7">
    <source>
        <dbReference type="PROSITE-ProRule" id="PRU00176"/>
    </source>
</evidence>